<dbReference type="EMBL" id="LAZR01000117">
    <property type="protein sequence ID" value="KKN89576.1"/>
    <property type="molecule type" value="Genomic_DNA"/>
</dbReference>
<keyword evidence="1" id="KW-0812">Transmembrane</keyword>
<reference evidence="2" key="1">
    <citation type="journal article" date="2015" name="Nature">
        <title>Complex archaea that bridge the gap between prokaryotes and eukaryotes.</title>
        <authorList>
            <person name="Spang A."/>
            <person name="Saw J.H."/>
            <person name="Jorgensen S.L."/>
            <person name="Zaremba-Niedzwiedzka K."/>
            <person name="Martijn J."/>
            <person name="Lind A.E."/>
            <person name="van Eijk R."/>
            <person name="Schleper C."/>
            <person name="Guy L."/>
            <person name="Ettema T.J."/>
        </authorList>
    </citation>
    <scope>NUCLEOTIDE SEQUENCE</scope>
</reference>
<dbReference type="AlphaFoldDB" id="A0A0F9WTF7"/>
<name>A0A0F9WTF7_9ZZZZ</name>
<keyword evidence="1" id="KW-0472">Membrane</keyword>
<feature type="transmembrane region" description="Helical" evidence="1">
    <location>
        <begin position="23"/>
        <end position="42"/>
    </location>
</feature>
<comment type="caution">
    <text evidence="2">The sequence shown here is derived from an EMBL/GenBank/DDBJ whole genome shotgun (WGS) entry which is preliminary data.</text>
</comment>
<sequence length="198" mass="22485">MVVDQGHRYSCSADRVRLLHGHARMELIALALVVLILVAIVGRRSKDIHATFGLSPSRYEILSSDLGKHKTRKTLRRNGVNGIPDAIFKSLRGKVIVIGELKARKARGMVKYHEFYQLTLYMGHAASLNPGFEVKGVLAYSDGHFDLAYDPDVYNALMGLRSEVWDVLKTKRISDSRPLHKRMDVRRSNRRVRFSTDL</sequence>
<proteinExistence type="predicted"/>
<gene>
    <name evidence="2" type="ORF">LCGC14_0237080</name>
</gene>
<protein>
    <recommendedName>
        <fullName evidence="3">PD-(D/E)XK endonuclease-like domain-containing protein</fullName>
    </recommendedName>
</protein>
<keyword evidence="1" id="KW-1133">Transmembrane helix</keyword>
<organism evidence="2">
    <name type="scientific">marine sediment metagenome</name>
    <dbReference type="NCBI Taxonomy" id="412755"/>
    <lineage>
        <taxon>unclassified sequences</taxon>
        <taxon>metagenomes</taxon>
        <taxon>ecological metagenomes</taxon>
    </lineage>
</organism>
<accession>A0A0F9WTF7</accession>
<evidence type="ECO:0000256" key="1">
    <source>
        <dbReference type="SAM" id="Phobius"/>
    </source>
</evidence>
<evidence type="ECO:0008006" key="3">
    <source>
        <dbReference type="Google" id="ProtNLM"/>
    </source>
</evidence>
<evidence type="ECO:0000313" key="2">
    <source>
        <dbReference type="EMBL" id="KKN89576.1"/>
    </source>
</evidence>